<feature type="transmembrane region" description="Helical" evidence="5">
    <location>
        <begin position="261"/>
        <end position="285"/>
    </location>
</feature>
<reference evidence="7" key="1">
    <citation type="journal article" date="2021" name="PeerJ">
        <title>Extensive microbial diversity within the chicken gut microbiome revealed by metagenomics and culture.</title>
        <authorList>
            <person name="Gilroy R."/>
            <person name="Ravi A."/>
            <person name="Getino M."/>
            <person name="Pursley I."/>
            <person name="Horton D.L."/>
            <person name="Alikhan N.F."/>
            <person name="Baker D."/>
            <person name="Gharbi K."/>
            <person name="Hall N."/>
            <person name="Watson M."/>
            <person name="Adriaenssens E.M."/>
            <person name="Foster-Nyarko E."/>
            <person name="Jarju S."/>
            <person name="Secka A."/>
            <person name="Antonio M."/>
            <person name="Oren A."/>
            <person name="Chaudhuri R.R."/>
            <person name="La Ragione R."/>
            <person name="Hildebrand F."/>
            <person name="Pallen M.J."/>
        </authorList>
    </citation>
    <scope>NUCLEOTIDE SEQUENCE</scope>
    <source>
        <strain evidence="7">5933</strain>
    </source>
</reference>
<dbReference type="GO" id="GO:0016020">
    <property type="term" value="C:membrane"/>
    <property type="evidence" value="ECO:0007669"/>
    <property type="project" value="UniProtKB-SubCell"/>
</dbReference>
<sequence>MKVTIPSLDQNGIQLAAAAYACGIVCILPLYSENGLIQLVSAKWHMFFFSTCAALVIMCVLALYHRFYQRKPLRRFVFKPSRISLTLVFMLLTYTVSTLFSHMPERSFWGLDSRMNGWLMFALCTVCYFLICTLISSNQILLICNAMIIGASLSCLVAWLNLFCIDPLGYYSYIPQHARHQFISTVGNINFFGALLCLAAPYALYQALFSSSHRFWHQASAVFLLSSFLVANSDGPWLALACGACVILLNQKLGTLQAKRLFFVGGLCCSVWLFAGILIRIVPIYAPMRTISSVLCHPLVACCGILGCAGMWLLFDKTKLSARLFFRSIFAGGIAIALLLLAVCNLWNVSLGPLNGLLQFGPQWGSNRGYVWGILVDRYYYTFNYREQLFGIGPDLVTHLLNPVYSQKIIAMNGTAFDSAHNEFLQMLICCGLFGLFFWLLFIFSHIKHSLYSTPYLTASLVAYCVQSFFSIHFVGVFPIFFALCALTAVKKSKK</sequence>
<evidence type="ECO:0000313" key="7">
    <source>
        <dbReference type="EMBL" id="HJC72698.1"/>
    </source>
</evidence>
<dbReference type="AlphaFoldDB" id="A0A9D2Q689"/>
<gene>
    <name evidence="7" type="ORF">H9698_07905</name>
</gene>
<organism evidence="7 8">
    <name type="scientific">Candidatus Ruthenibacterium merdavium</name>
    <dbReference type="NCBI Taxonomy" id="2838752"/>
    <lineage>
        <taxon>Bacteria</taxon>
        <taxon>Bacillati</taxon>
        <taxon>Bacillota</taxon>
        <taxon>Clostridia</taxon>
        <taxon>Eubacteriales</taxon>
        <taxon>Oscillospiraceae</taxon>
        <taxon>Ruthenibacterium</taxon>
    </lineage>
</organism>
<feature type="transmembrane region" description="Helical" evidence="5">
    <location>
        <begin position="291"/>
        <end position="315"/>
    </location>
</feature>
<feature type="transmembrane region" description="Helical" evidence="5">
    <location>
        <begin position="44"/>
        <end position="64"/>
    </location>
</feature>
<feature type="transmembrane region" description="Helical" evidence="5">
    <location>
        <begin position="85"/>
        <end position="103"/>
    </location>
</feature>
<feature type="transmembrane region" description="Helical" evidence="5">
    <location>
        <begin position="182"/>
        <end position="203"/>
    </location>
</feature>
<feature type="transmembrane region" description="Helical" evidence="5">
    <location>
        <begin position="324"/>
        <end position="348"/>
    </location>
</feature>
<dbReference type="PROSITE" id="PS51257">
    <property type="entry name" value="PROKAR_LIPOPROTEIN"/>
    <property type="match status" value="1"/>
</dbReference>
<proteinExistence type="predicted"/>
<feature type="transmembrane region" description="Helical" evidence="5">
    <location>
        <begin position="12"/>
        <end position="32"/>
    </location>
</feature>
<dbReference type="InterPro" id="IPR007016">
    <property type="entry name" value="O-antigen_ligase-rel_domated"/>
</dbReference>
<dbReference type="Pfam" id="PF04932">
    <property type="entry name" value="Wzy_C"/>
    <property type="match status" value="1"/>
</dbReference>
<dbReference type="PANTHER" id="PTHR37422">
    <property type="entry name" value="TEICHURONIC ACID BIOSYNTHESIS PROTEIN TUAE"/>
    <property type="match status" value="1"/>
</dbReference>
<keyword evidence="3 5" id="KW-1133">Transmembrane helix</keyword>
<dbReference type="GO" id="GO:0016874">
    <property type="term" value="F:ligase activity"/>
    <property type="evidence" value="ECO:0007669"/>
    <property type="project" value="UniProtKB-KW"/>
</dbReference>
<evidence type="ECO:0000256" key="3">
    <source>
        <dbReference type="ARBA" id="ARBA00022989"/>
    </source>
</evidence>
<evidence type="ECO:0000259" key="6">
    <source>
        <dbReference type="Pfam" id="PF04932"/>
    </source>
</evidence>
<comment type="subcellular location">
    <subcellularLocation>
        <location evidence="1">Membrane</location>
        <topology evidence="1">Multi-pass membrane protein</topology>
    </subcellularLocation>
</comment>
<accession>A0A9D2Q689</accession>
<keyword evidence="4 5" id="KW-0472">Membrane</keyword>
<feature type="transmembrane region" description="Helical" evidence="5">
    <location>
        <begin position="142"/>
        <end position="162"/>
    </location>
</feature>
<keyword evidence="7" id="KW-0436">Ligase</keyword>
<evidence type="ECO:0000256" key="4">
    <source>
        <dbReference type="ARBA" id="ARBA00023136"/>
    </source>
</evidence>
<evidence type="ECO:0000256" key="1">
    <source>
        <dbReference type="ARBA" id="ARBA00004141"/>
    </source>
</evidence>
<evidence type="ECO:0000313" key="8">
    <source>
        <dbReference type="Proteomes" id="UP000823918"/>
    </source>
</evidence>
<reference evidence="7" key="2">
    <citation type="submission" date="2021-04" db="EMBL/GenBank/DDBJ databases">
        <authorList>
            <person name="Gilroy R."/>
        </authorList>
    </citation>
    <scope>NUCLEOTIDE SEQUENCE</scope>
    <source>
        <strain evidence="7">5933</strain>
    </source>
</reference>
<dbReference type="Proteomes" id="UP000823918">
    <property type="component" value="Unassembled WGS sequence"/>
</dbReference>
<feature type="transmembrane region" description="Helical" evidence="5">
    <location>
        <begin position="424"/>
        <end position="444"/>
    </location>
</feature>
<feature type="transmembrane region" description="Helical" evidence="5">
    <location>
        <begin position="115"/>
        <end position="135"/>
    </location>
</feature>
<feature type="transmembrane region" description="Helical" evidence="5">
    <location>
        <begin position="456"/>
        <end position="489"/>
    </location>
</feature>
<feature type="domain" description="O-antigen ligase-related" evidence="6">
    <location>
        <begin position="300"/>
        <end position="440"/>
    </location>
</feature>
<dbReference type="PANTHER" id="PTHR37422:SF13">
    <property type="entry name" value="LIPOPOLYSACCHARIDE BIOSYNTHESIS PROTEIN PA4999-RELATED"/>
    <property type="match status" value="1"/>
</dbReference>
<name>A0A9D2Q689_9FIRM</name>
<protein>
    <submittedName>
        <fullName evidence="7">O-antigen ligase family protein</fullName>
    </submittedName>
</protein>
<dbReference type="InterPro" id="IPR051533">
    <property type="entry name" value="WaaL-like"/>
</dbReference>
<evidence type="ECO:0000256" key="2">
    <source>
        <dbReference type="ARBA" id="ARBA00022692"/>
    </source>
</evidence>
<keyword evidence="2 5" id="KW-0812">Transmembrane</keyword>
<dbReference type="EMBL" id="DWWA01000038">
    <property type="protein sequence ID" value="HJC72698.1"/>
    <property type="molecule type" value="Genomic_DNA"/>
</dbReference>
<comment type="caution">
    <text evidence="7">The sequence shown here is derived from an EMBL/GenBank/DDBJ whole genome shotgun (WGS) entry which is preliminary data.</text>
</comment>
<evidence type="ECO:0000256" key="5">
    <source>
        <dbReference type="SAM" id="Phobius"/>
    </source>
</evidence>